<dbReference type="InterPro" id="IPR038770">
    <property type="entry name" value="Na+/solute_symporter_sf"/>
</dbReference>
<protein>
    <submittedName>
        <fullName evidence="9">AEC family transporter</fullName>
    </submittedName>
</protein>
<dbReference type="GO" id="GO:0055085">
    <property type="term" value="P:transmembrane transport"/>
    <property type="evidence" value="ECO:0007669"/>
    <property type="project" value="InterPro"/>
</dbReference>
<dbReference type="InterPro" id="IPR004776">
    <property type="entry name" value="Mem_transp_PIN-like"/>
</dbReference>
<feature type="transmembrane region" description="Helical" evidence="8">
    <location>
        <begin position="34"/>
        <end position="52"/>
    </location>
</feature>
<evidence type="ECO:0000256" key="5">
    <source>
        <dbReference type="ARBA" id="ARBA00022692"/>
    </source>
</evidence>
<evidence type="ECO:0000256" key="7">
    <source>
        <dbReference type="ARBA" id="ARBA00023136"/>
    </source>
</evidence>
<feature type="transmembrane region" description="Helical" evidence="8">
    <location>
        <begin position="280"/>
        <end position="300"/>
    </location>
</feature>
<comment type="caution">
    <text evidence="9">The sequence shown here is derived from an EMBL/GenBank/DDBJ whole genome shotgun (WGS) entry which is preliminary data.</text>
</comment>
<dbReference type="PANTHER" id="PTHR36838">
    <property type="entry name" value="AUXIN EFFLUX CARRIER FAMILY PROTEIN"/>
    <property type="match status" value="1"/>
</dbReference>
<proteinExistence type="inferred from homology"/>
<name>A0AAW4PGB3_9EURY</name>
<gene>
    <name evidence="9" type="ORF">EGH23_15805</name>
</gene>
<dbReference type="Proteomes" id="UP001430455">
    <property type="component" value="Unassembled WGS sequence"/>
</dbReference>
<dbReference type="EMBL" id="RKLT01000006">
    <property type="protein sequence ID" value="MBX0296345.1"/>
    <property type="molecule type" value="Genomic_DNA"/>
</dbReference>
<evidence type="ECO:0000313" key="10">
    <source>
        <dbReference type="Proteomes" id="UP001430455"/>
    </source>
</evidence>
<keyword evidence="10" id="KW-1185">Reference proteome</keyword>
<accession>A0AAW4PGB3</accession>
<keyword evidence="6 8" id="KW-1133">Transmembrane helix</keyword>
<feature type="transmembrane region" description="Helical" evidence="8">
    <location>
        <begin position="245"/>
        <end position="268"/>
    </location>
</feature>
<feature type="transmembrane region" description="Helical" evidence="8">
    <location>
        <begin position="185"/>
        <end position="206"/>
    </location>
</feature>
<comment type="subcellular location">
    <subcellularLocation>
        <location evidence="1">Cell membrane</location>
        <topology evidence="1">Multi-pass membrane protein</topology>
    </subcellularLocation>
</comment>
<comment type="similarity">
    <text evidence="2">Belongs to the auxin efflux carrier (TC 2.A.69) family.</text>
</comment>
<dbReference type="Pfam" id="PF03547">
    <property type="entry name" value="Mem_trans"/>
    <property type="match status" value="2"/>
</dbReference>
<feature type="transmembrane region" description="Helical" evidence="8">
    <location>
        <begin position="218"/>
        <end position="239"/>
    </location>
</feature>
<keyword evidence="4" id="KW-1003">Cell membrane</keyword>
<evidence type="ECO:0000256" key="1">
    <source>
        <dbReference type="ARBA" id="ARBA00004651"/>
    </source>
</evidence>
<keyword evidence="3" id="KW-0813">Transport</keyword>
<evidence type="ECO:0000256" key="2">
    <source>
        <dbReference type="ARBA" id="ARBA00010145"/>
    </source>
</evidence>
<dbReference type="Gene3D" id="1.20.1530.20">
    <property type="match status" value="1"/>
</dbReference>
<evidence type="ECO:0000256" key="8">
    <source>
        <dbReference type="SAM" id="Phobius"/>
    </source>
</evidence>
<feature type="transmembrane region" description="Helical" evidence="8">
    <location>
        <begin position="6"/>
        <end position="22"/>
    </location>
</feature>
<dbReference type="RefSeq" id="WP_220580954.1">
    <property type="nucleotide sequence ID" value="NZ_RKLT01000006.1"/>
</dbReference>
<evidence type="ECO:0000256" key="4">
    <source>
        <dbReference type="ARBA" id="ARBA00022475"/>
    </source>
</evidence>
<organism evidence="9 10">
    <name type="scientific">Haloarcula nitratireducens</name>
    <dbReference type="NCBI Taxonomy" id="2487749"/>
    <lineage>
        <taxon>Archaea</taxon>
        <taxon>Methanobacteriati</taxon>
        <taxon>Methanobacteriota</taxon>
        <taxon>Stenosarchaea group</taxon>
        <taxon>Halobacteria</taxon>
        <taxon>Halobacteriales</taxon>
        <taxon>Haloarculaceae</taxon>
        <taxon>Haloarcula</taxon>
    </lineage>
</organism>
<evidence type="ECO:0000256" key="6">
    <source>
        <dbReference type="ARBA" id="ARBA00022989"/>
    </source>
</evidence>
<keyword evidence="7 8" id="KW-0472">Membrane</keyword>
<reference evidence="9 10" key="1">
    <citation type="submission" date="2021-06" db="EMBL/GenBank/DDBJ databases">
        <title>Halomicroarcula sp. a new haloarchaeum isolated from saline soil.</title>
        <authorList>
            <person name="Duran-Viseras A."/>
            <person name="Sanchez-Porro C."/>
            <person name="Ventosa A."/>
        </authorList>
    </citation>
    <scope>NUCLEOTIDE SEQUENCE [LARGE SCALE GENOMIC DNA]</scope>
    <source>
        <strain evidence="9 10">F27</strain>
    </source>
</reference>
<dbReference type="GO" id="GO:0005886">
    <property type="term" value="C:plasma membrane"/>
    <property type="evidence" value="ECO:0007669"/>
    <property type="project" value="UniProtKB-SubCell"/>
</dbReference>
<dbReference type="PANTHER" id="PTHR36838:SF4">
    <property type="entry name" value="AUXIN EFFLUX CARRIER FAMILY PROTEIN"/>
    <property type="match status" value="1"/>
</dbReference>
<dbReference type="AlphaFoldDB" id="A0AAW4PGB3"/>
<sequence>MDAVGRFAYLLGMLAVGVALQRTGVLNDRRTERLNAAAFYVVLPALIFVSTYDQPLSSLLSPELLVGVAVVMVVTVGVAWAAHRRVTAPERRGIAVVQSYHANLGYLGFPLVAAAYGPETRATAALLLGLVTLAQVPVTVLVLVGGGADVSPLEQVRALVTNPVLVSLGLGIAVAWFGLGVPGSAVTALSAVGDLALPLALLLVGASLDVDPAGIDPAATAGVVALKLGVMPLVAWVTFSALGVAPAVFTASVLMLGTPTAVSTFVYATELGGDAEFASLNVFVTTVVSLVTLFALMAVIG</sequence>
<evidence type="ECO:0000313" key="9">
    <source>
        <dbReference type="EMBL" id="MBX0296345.1"/>
    </source>
</evidence>
<feature type="transmembrane region" description="Helical" evidence="8">
    <location>
        <begin position="156"/>
        <end position="179"/>
    </location>
</feature>
<keyword evidence="5 8" id="KW-0812">Transmembrane</keyword>
<feature type="transmembrane region" description="Helical" evidence="8">
    <location>
        <begin position="122"/>
        <end position="144"/>
    </location>
</feature>
<feature type="transmembrane region" description="Helical" evidence="8">
    <location>
        <begin position="64"/>
        <end position="82"/>
    </location>
</feature>
<evidence type="ECO:0000256" key="3">
    <source>
        <dbReference type="ARBA" id="ARBA00022448"/>
    </source>
</evidence>